<keyword evidence="6" id="KW-0732">Signal</keyword>
<evidence type="ECO:0000259" key="7">
    <source>
        <dbReference type="PROSITE" id="PS51935"/>
    </source>
</evidence>
<evidence type="ECO:0000256" key="3">
    <source>
        <dbReference type="ARBA" id="ARBA00022801"/>
    </source>
</evidence>
<dbReference type="AlphaFoldDB" id="A0A6G8QDL1"/>
<dbReference type="Proteomes" id="UP000501452">
    <property type="component" value="Chromosome"/>
</dbReference>
<evidence type="ECO:0000313" key="9">
    <source>
        <dbReference type="Proteomes" id="UP000501452"/>
    </source>
</evidence>
<dbReference type="RefSeq" id="WP_166178834.1">
    <property type="nucleotide sequence ID" value="NZ_CP045119.1"/>
</dbReference>
<sequence length="347" mass="37807">MNRCRSSLTSAAVVFAAVLAASVLLFAVPEARSQDTSSGSAPYFQVVDNSDEERFRASGWERRGQNAQAYGEDFVRAGSSAGAAGFKVKIPKTRYYTVYARWPGDGGNLSAARVRVPTASGTKWEEIDQRSDAGLWVSVGVYKMKRGERVVEVEGQDGAVADAVMVAADAMVAPEGRTASYANPDELAGEDPEGKESTAARSGETDAQTRTYANPTRADVVRQAKRHLGTPYRYGGLSACRAFRTEDCSCLTRLVYKQFGRTLPDHPGQQWQGRYGKKIYSKSGLRAGDLVFFDYSRDGQLNDPHDAVAVYAGNGSVIIASSYWGKVARVEMRYLNGFWGGKRLALR</sequence>
<evidence type="ECO:0000256" key="6">
    <source>
        <dbReference type="SAM" id="SignalP"/>
    </source>
</evidence>
<dbReference type="InterPro" id="IPR000064">
    <property type="entry name" value="NLP_P60_dom"/>
</dbReference>
<dbReference type="Pfam" id="PF25275">
    <property type="entry name" value="Golvesin_C"/>
    <property type="match status" value="1"/>
</dbReference>
<dbReference type="InterPro" id="IPR038765">
    <property type="entry name" value="Papain-like_cys_pep_sf"/>
</dbReference>
<keyword evidence="9" id="KW-1185">Reference proteome</keyword>
<dbReference type="EMBL" id="CP045119">
    <property type="protein sequence ID" value="QIN84543.1"/>
    <property type="molecule type" value="Genomic_DNA"/>
</dbReference>
<reference evidence="8 9" key="1">
    <citation type="submission" date="2019-10" db="EMBL/GenBank/DDBJ databases">
        <title>Rubrobacter sp nov SCSIO 52090 isolated from a deep-sea sediment in the South China Sea.</title>
        <authorList>
            <person name="Chen R.W."/>
        </authorList>
    </citation>
    <scope>NUCLEOTIDE SEQUENCE [LARGE SCALE GENOMIC DNA]</scope>
    <source>
        <strain evidence="8 9">SCSIO 52909</strain>
    </source>
</reference>
<feature type="domain" description="NlpC/P60" evidence="7">
    <location>
        <begin position="214"/>
        <end position="347"/>
    </location>
</feature>
<comment type="similarity">
    <text evidence="1">Belongs to the peptidase C40 family.</text>
</comment>
<feature type="chain" id="PRO_5038818887" description="NlpC/P60 domain-containing protein" evidence="6">
    <location>
        <begin position="28"/>
        <end position="347"/>
    </location>
</feature>
<dbReference type="Gene3D" id="3.90.1720.10">
    <property type="entry name" value="endopeptidase domain like (from Nostoc punctiforme)"/>
    <property type="match status" value="1"/>
</dbReference>
<evidence type="ECO:0000256" key="1">
    <source>
        <dbReference type="ARBA" id="ARBA00007074"/>
    </source>
</evidence>
<accession>A0A6G8QDL1</accession>
<dbReference type="KEGG" id="rub:GBA63_19270"/>
<evidence type="ECO:0000256" key="5">
    <source>
        <dbReference type="SAM" id="MobiDB-lite"/>
    </source>
</evidence>
<dbReference type="InterPro" id="IPR051202">
    <property type="entry name" value="Peptidase_C40"/>
</dbReference>
<keyword evidence="3" id="KW-0378">Hydrolase</keyword>
<gene>
    <name evidence="8" type="ORF">GBA63_19270</name>
</gene>
<feature type="region of interest" description="Disordered" evidence="5">
    <location>
        <begin position="177"/>
        <end position="212"/>
    </location>
</feature>
<evidence type="ECO:0000313" key="8">
    <source>
        <dbReference type="EMBL" id="QIN84543.1"/>
    </source>
</evidence>
<dbReference type="GO" id="GO:0008234">
    <property type="term" value="F:cysteine-type peptidase activity"/>
    <property type="evidence" value="ECO:0007669"/>
    <property type="project" value="UniProtKB-KW"/>
</dbReference>
<dbReference type="PANTHER" id="PTHR47053">
    <property type="entry name" value="MUREIN DD-ENDOPEPTIDASE MEPH-RELATED"/>
    <property type="match status" value="1"/>
</dbReference>
<dbReference type="GO" id="GO:0006508">
    <property type="term" value="P:proteolysis"/>
    <property type="evidence" value="ECO:0007669"/>
    <property type="project" value="UniProtKB-KW"/>
</dbReference>
<protein>
    <recommendedName>
        <fullName evidence="7">NlpC/P60 domain-containing protein</fullName>
    </recommendedName>
</protein>
<dbReference type="Pfam" id="PF00877">
    <property type="entry name" value="NLPC_P60"/>
    <property type="match status" value="1"/>
</dbReference>
<keyword evidence="4" id="KW-0788">Thiol protease</keyword>
<name>A0A6G8QDL1_9ACTN</name>
<feature type="signal peptide" evidence="6">
    <location>
        <begin position="1"/>
        <end position="27"/>
    </location>
</feature>
<dbReference type="SUPFAM" id="SSF54001">
    <property type="entry name" value="Cysteine proteinases"/>
    <property type="match status" value="1"/>
</dbReference>
<dbReference type="PROSITE" id="PS51935">
    <property type="entry name" value="NLPC_P60"/>
    <property type="match status" value="1"/>
</dbReference>
<proteinExistence type="inferred from homology"/>
<keyword evidence="2" id="KW-0645">Protease</keyword>
<organism evidence="8 9">
    <name type="scientific">Rubrobacter tropicus</name>
    <dbReference type="NCBI Taxonomy" id="2653851"/>
    <lineage>
        <taxon>Bacteria</taxon>
        <taxon>Bacillati</taxon>
        <taxon>Actinomycetota</taxon>
        <taxon>Rubrobacteria</taxon>
        <taxon>Rubrobacterales</taxon>
        <taxon>Rubrobacteraceae</taxon>
        <taxon>Rubrobacter</taxon>
    </lineage>
</organism>
<dbReference type="PANTHER" id="PTHR47053:SF1">
    <property type="entry name" value="MUREIN DD-ENDOPEPTIDASE MEPH-RELATED"/>
    <property type="match status" value="1"/>
</dbReference>
<evidence type="ECO:0000256" key="4">
    <source>
        <dbReference type="ARBA" id="ARBA00022807"/>
    </source>
</evidence>
<dbReference type="InterPro" id="IPR033803">
    <property type="entry name" value="CBD-like_Golvesin-Xly"/>
</dbReference>
<evidence type="ECO:0000256" key="2">
    <source>
        <dbReference type="ARBA" id="ARBA00022670"/>
    </source>
</evidence>